<comment type="similarity">
    <text evidence="1">Belongs to the protein kinase superfamily. TKL Ser/Thr protein kinase family. ROCO subfamily.</text>
</comment>
<feature type="domain" description="Protein kinase" evidence="7">
    <location>
        <begin position="478"/>
        <end position="745"/>
    </location>
</feature>
<evidence type="ECO:0000256" key="1">
    <source>
        <dbReference type="ARBA" id="ARBA00008171"/>
    </source>
</evidence>
<evidence type="ECO:0000259" key="7">
    <source>
        <dbReference type="PROSITE" id="PS50011"/>
    </source>
</evidence>
<dbReference type="InterPro" id="IPR008266">
    <property type="entry name" value="Tyr_kinase_AS"/>
</dbReference>
<dbReference type="STRING" id="1381753.V2WCU0"/>
<keyword evidence="6" id="KW-0067">ATP-binding</keyword>
<gene>
    <name evidence="8" type="ORF">Moror_13330</name>
</gene>
<reference evidence="8 9" key="1">
    <citation type="journal article" date="2014" name="BMC Genomics">
        <title>Genome and secretome analysis of the hemibiotrophic fungal pathogen, Moniliophthora roreri, which causes frosty pod rot disease of cacao: mechanisms of the biotrophic and necrotrophic phases.</title>
        <authorList>
            <person name="Meinhardt L.W."/>
            <person name="Costa G.G.L."/>
            <person name="Thomazella D.P.T."/>
            <person name="Teixeira P.J.P.L."/>
            <person name="Carazzolle M.F."/>
            <person name="Schuster S.C."/>
            <person name="Carlson J.E."/>
            <person name="Guiltinan M.J."/>
            <person name="Mieczkowski P."/>
            <person name="Farmer A."/>
            <person name="Ramaraj T."/>
            <person name="Crozier J."/>
            <person name="Davis R.E."/>
            <person name="Shao J."/>
            <person name="Melnick R.L."/>
            <person name="Pereira G.A.G."/>
            <person name="Bailey B.A."/>
        </authorList>
    </citation>
    <scope>NUCLEOTIDE SEQUENCE [LARGE SCALE GENOMIC DNA]</scope>
    <source>
        <strain evidence="8 9">MCA 2997</strain>
    </source>
</reference>
<protein>
    <submittedName>
        <fullName evidence="8">Kinase-like protein</fullName>
    </submittedName>
</protein>
<dbReference type="InterPro" id="IPR051681">
    <property type="entry name" value="Ser/Thr_Kinases-Pseudokinases"/>
</dbReference>
<evidence type="ECO:0000313" key="8">
    <source>
        <dbReference type="EMBL" id="ESK84618.1"/>
    </source>
</evidence>
<dbReference type="PANTHER" id="PTHR44329:SF288">
    <property type="entry name" value="MITOGEN-ACTIVATED PROTEIN KINASE KINASE KINASE 20"/>
    <property type="match status" value="1"/>
</dbReference>
<dbReference type="InterPro" id="IPR000719">
    <property type="entry name" value="Prot_kinase_dom"/>
</dbReference>
<dbReference type="Pfam" id="PF07714">
    <property type="entry name" value="PK_Tyr_Ser-Thr"/>
    <property type="match status" value="1"/>
</dbReference>
<dbReference type="SUPFAM" id="SSF56112">
    <property type="entry name" value="Protein kinase-like (PK-like)"/>
    <property type="match status" value="1"/>
</dbReference>
<evidence type="ECO:0000256" key="2">
    <source>
        <dbReference type="ARBA" id="ARBA00022679"/>
    </source>
</evidence>
<evidence type="ECO:0000313" key="9">
    <source>
        <dbReference type="Proteomes" id="UP000017559"/>
    </source>
</evidence>
<dbReference type="PROSITE" id="PS50011">
    <property type="entry name" value="PROTEIN_KINASE_DOM"/>
    <property type="match status" value="1"/>
</dbReference>
<keyword evidence="5" id="KW-0418">Kinase</keyword>
<dbReference type="PROSITE" id="PS00109">
    <property type="entry name" value="PROTEIN_KINASE_TYR"/>
    <property type="match status" value="1"/>
</dbReference>
<dbReference type="Pfam" id="PF24883">
    <property type="entry name" value="NPHP3_N"/>
    <property type="match status" value="1"/>
</dbReference>
<dbReference type="OrthoDB" id="10261027at2759"/>
<proteinExistence type="inferred from homology"/>
<keyword evidence="3" id="KW-0677">Repeat</keyword>
<keyword evidence="4" id="KW-0547">Nucleotide-binding</keyword>
<dbReference type="InterPro" id="IPR027417">
    <property type="entry name" value="P-loop_NTPase"/>
</dbReference>
<dbReference type="AlphaFoldDB" id="V2WCU0"/>
<dbReference type="InterPro" id="IPR056884">
    <property type="entry name" value="NPHP3-like_N"/>
</dbReference>
<keyword evidence="2" id="KW-0808">Transferase</keyword>
<evidence type="ECO:0000256" key="5">
    <source>
        <dbReference type="ARBA" id="ARBA00022777"/>
    </source>
</evidence>
<dbReference type="GO" id="GO:0004674">
    <property type="term" value="F:protein serine/threonine kinase activity"/>
    <property type="evidence" value="ECO:0007669"/>
    <property type="project" value="TreeGrafter"/>
</dbReference>
<dbReference type="Gene3D" id="1.10.510.10">
    <property type="entry name" value="Transferase(Phosphotransferase) domain 1"/>
    <property type="match status" value="1"/>
</dbReference>
<dbReference type="InterPro" id="IPR001245">
    <property type="entry name" value="Ser-Thr/Tyr_kinase_cat_dom"/>
</dbReference>
<evidence type="ECO:0000256" key="6">
    <source>
        <dbReference type="ARBA" id="ARBA00022840"/>
    </source>
</evidence>
<accession>V2WCU0</accession>
<evidence type="ECO:0000256" key="3">
    <source>
        <dbReference type="ARBA" id="ARBA00022737"/>
    </source>
</evidence>
<dbReference type="GO" id="GO:0005524">
    <property type="term" value="F:ATP binding"/>
    <property type="evidence" value="ECO:0007669"/>
    <property type="project" value="UniProtKB-KW"/>
</dbReference>
<dbReference type="EMBL" id="AWSO01001262">
    <property type="protein sequence ID" value="ESK84618.1"/>
    <property type="molecule type" value="Genomic_DNA"/>
</dbReference>
<dbReference type="Gene3D" id="3.40.50.300">
    <property type="entry name" value="P-loop containing nucleotide triphosphate hydrolases"/>
    <property type="match status" value="1"/>
</dbReference>
<sequence>MYGLTINIEGAQINYLTEPLQLLWQFTSDVGASHDSETRYPPPRCHEGTREDILKPLLDWIHGDSPLDRVLWLYGPADAGKSAIAQTISEAAQKQDMLAASFFFSQEDPKRDSPQYIFVSLAHQLAYSIPGLREPLEQTIRSNPRILQASLEGQLEKLILEPCRSLPRPRERPKTLVIDGMDKCGGSSAQRRVLGFFATALLEDIPFRIVLFSRPESHIREFFDGDAFSPFRRYLRCIALDDIFDPGPQIAAFLKSEFEETGINPPRGRTEVKWVERWIQTRLKKKNLWFDPDSKFIPLEGRRRVGIEADAVGMTSEAPKVYQNLLSFLIDHVSWDLPQRSSLRRALDRLCRFMSSLDVTSSLIESRGYRLCLLQMSTEFELDPLENRRLRDALRKDEEAIADLLNFAFEPDGDEFKEMLLDLQGENAQSCVDLVQNIVDKCTAEQDEFKHNAQRLLAKLCETQEVLPSSLFMKGVECLDADPQFGGTFGDIYRAMYKGSEVAVKRMRMFQDDRHKLARTVRRSAILWRTLKHPFVLPFLGIDSDSFPGLLSLVSPWMANGTILIHLEETGGQDVDLRLFETSQGLAYLHSKCIVHGDLRGSNILVDADGHVCIGDFGLSVFSDVTISTYSAHRAGAVRWMAPELHHPTRFGLKYSQRTFASDVYSFAYLCVELYTGRPPFGDEPIDAAVLSRVMDGERPTRPPKMRDWLWSIVEMCWNQERAERPIMSRVVEMVQSGCPGGELVPLDVDASAR</sequence>
<dbReference type="PANTHER" id="PTHR44329">
    <property type="entry name" value="SERINE/THREONINE-PROTEIN KINASE TNNI3K-RELATED"/>
    <property type="match status" value="1"/>
</dbReference>
<name>V2WCU0_MONRO</name>
<organism evidence="8 9">
    <name type="scientific">Moniliophthora roreri (strain MCA 2997)</name>
    <name type="common">Cocoa frosty pod rot fungus</name>
    <name type="synonym">Crinipellis roreri</name>
    <dbReference type="NCBI Taxonomy" id="1381753"/>
    <lineage>
        <taxon>Eukaryota</taxon>
        <taxon>Fungi</taxon>
        <taxon>Dikarya</taxon>
        <taxon>Basidiomycota</taxon>
        <taxon>Agaricomycotina</taxon>
        <taxon>Agaricomycetes</taxon>
        <taxon>Agaricomycetidae</taxon>
        <taxon>Agaricales</taxon>
        <taxon>Marasmiineae</taxon>
        <taxon>Marasmiaceae</taxon>
        <taxon>Moniliophthora</taxon>
    </lineage>
</organism>
<evidence type="ECO:0000256" key="4">
    <source>
        <dbReference type="ARBA" id="ARBA00022741"/>
    </source>
</evidence>
<dbReference type="KEGG" id="mrr:Moror_13330"/>
<dbReference type="InterPro" id="IPR011009">
    <property type="entry name" value="Kinase-like_dom_sf"/>
</dbReference>
<keyword evidence="9" id="KW-1185">Reference proteome</keyword>
<dbReference type="SUPFAM" id="SSF52540">
    <property type="entry name" value="P-loop containing nucleoside triphosphate hydrolases"/>
    <property type="match status" value="1"/>
</dbReference>
<dbReference type="HOGENOM" id="CLU_369221_0_0_1"/>
<dbReference type="Proteomes" id="UP000017559">
    <property type="component" value="Unassembled WGS sequence"/>
</dbReference>
<comment type="caution">
    <text evidence="8">The sequence shown here is derived from an EMBL/GenBank/DDBJ whole genome shotgun (WGS) entry which is preliminary data.</text>
</comment>